<dbReference type="Gene3D" id="3.30.420.510">
    <property type="match status" value="1"/>
</dbReference>
<accession>A0A1V9XVZ8</accession>
<dbReference type="OrthoDB" id="275583at2759"/>
<dbReference type="InterPro" id="IPR043129">
    <property type="entry name" value="ATPase_NBD"/>
</dbReference>
<comment type="caution">
    <text evidence="1">The sequence shown here is derived from an EMBL/GenBank/DDBJ whole genome shotgun (WGS) entry which is preliminary data.</text>
</comment>
<dbReference type="EMBL" id="MNPL01003242">
    <property type="protein sequence ID" value="OQR77675.1"/>
    <property type="molecule type" value="Genomic_DNA"/>
</dbReference>
<keyword evidence="1" id="KW-0808">Transferase</keyword>
<dbReference type="STRING" id="418985.A0A1V9XVZ8"/>
<reference evidence="1 2" key="1">
    <citation type="journal article" date="2017" name="Gigascience">
        <title>Draft genome of the honey bee ectoparasitic mite, Tropilaelaps mercedesae, is shaped by the parasitic life history.</title>
        <authorList>
            <person name="Dong X."/>
            <person name="Armstrong S.D."/>
            <person name="Xia D."/>
            <person name="Makepeace B.L."/>
            <person name="Darby A.C."/>
            <person name="Kadowaki T."/>
        </authorList>
    </citation>
    <scope>NUCLEOTIDE SEQUENCE [LARGE SCALE GENOMIC DNA]</scope>
    <source>
        <strain evidence="1">Wuxi-XJTLU</strain>
    </source>
</reference>
<evidence type="ECO:0000313" key="1">
    <source>
        <dbReference type="EMBL" id="OQR77675.1"/>
    </source>
</evidence>
<gene>
    <name evidence="1" type="ORF">BIW11_06919</name>
</gene>
<protein>
    <submittedName>
        <fullName evidence="1">Pantothenate kinase 1-like</fullName>
    </submittedName>
</protein>
<proteinExistence type="predicted"/>
<dbReference type="SUPFAM" id="SSF53067">
    <property type="entry name" value="Actin-like ATPase domain"/>
    <property type="match status" value="1"/>
</dbReference>
<organism evidence="1 2">
    <name type="scientific">Tropilaelaps mercedesae</name>
    <dbReference type="NCBI Taxonomy" id="418985"/>
    <lineage>
        <taxon>Eukaryota</taxon>
        <taxon>Metazoa</taxon>
        <taxon>Ecdysozoa</taxon>
        <taxon>Arthropoda</taxon>
        <taxon>Chelicerata</taxon>
        <taxon>Arachnida</taxon>
        <taxon>Acari</taxon>
        <taxon>Parasitiformes</taxon>
        <taxon>Mesostigmata</taxon>
        <taxon>Gamasina</taxon>
        <taxon>Dermanyssoidea</taxon>
        <taxon>Laelapidae</taxon>
        <taxon>Tropilaelaps</taxon>
    </lineage>
</organism>
<dbReference type="GO" id="GO:0016301">
    <property type="term" value="F:kinase activity"/>
    <property type="evidence" value="ECO:0007669"/>
    <property type="project" value="UniProtKB-KW"/>
</dbReference>
<evidence type="ECO:0000313" key="2">
    <source>
        <dbReference type="Proteomes" id="UP000192247"/>
    </source>
</evidence>
<feature type="non-terminal residue" evidence="1">
    <location>
        <position position="1"/>
    </location>
</feature>
<dbReference type="AlphaFoldDB" id="A0A1V9XVZ8"/>
<sequence>PTISKASVNTRNALRRLRIHEVTAAIDDHVKRSLCYSHIYPHYLTVEGYLSVIALARKTGVGMIRHSDEPYVMTWEYSSSAIAAMPWFGMDIGGTLAKLVYYEPTDLDPNDTNSEHENLRTIKHYLKVSSGPAPGFSFSRKTAWFAFVARFSFTLLSAGDAAMLARNFVGRDGLFSGTCRQVLASPYSLETTPVVLPTWAPVWGVAFGTSVAEYIAEDRGP</sequence>
<keyword evidence="1" id="KW-0418">Kinase</keyword>
<keyword evidence="2" id="KW-1185">Reference proteome</keyword>
<dbReference type="InParanoid" id="A0A1V9XVZ8"/>
<dbReference type="Proteomes" id="UP000192247">
    <property type="component" value="Unassembled WGS sequence"/>
</dbReference>
<name>A0A1V9XVZ8_9ACAR</name>